<evidence type="ECO:0000259" key="1">
    <source>
        <dbReference type="Pfam" id="PF01966"/>
    </source>
</evidence>
<organism evidence="2 3">
    <name type="scientific">Clostridium botulinum</name>
    <dbReference type="NCBI Taxonomy" id="1491"/>
    <lineage>
        <taxon>Bacteria</taxon>
        <taxon>Bacillati</taxon>
        <taxon>Bacillota</taxon>
        <taxon>Clostridia</taxon>
        <taxon>Eubacteriales</taxon>
        <taxon>Clostridiaceae</taxon>
        <taxon>Clostridium</taxon>
    </lineage>
</organism>
<dbReference type="Gene3D" id="1.10.3210.10">
    <property type="entry name" value="Hypothetical protein af1432"/>
    <property type="match status" value="1"/>
</dbReference>
<evidence type="ECO:0000313" key="2">
    <source>
        <dbReference type="EMBL" id="AVP66331.1"/>
    </source>
</evidence>
<gene>
    <name evidence="2" type="ORF">C3B64_19720</name>
</gene>
<accession>A0AAU8Z0N1</accession>
<protein>
    <submittedName>
        <fullName evidence="2">HD domain-containing protein</fullName>
    </submittedName>
</protein>
<evidence type="ECO:0000313" key="3">
    <source>
        <dbReference type="Proteomes" id="UP000238070"/>
    </source>
</evidence>
<dbReference type="AlphaFoldDB" id="A0AAU8Z0N1"/>
<proteinExistence type="predicted"/>
<dbReference type="InterPro" id="IPR006674">
    <property type="entry name" value="HD_domain"/>
</dbReference>
<reference evidence="2 3" key="1">
    <citation type="submission" date="2018-01" db="EMBL/GenBank/DDBJ databases">
        <title>Genetic Diversity of Clostridium botulinum in seafood.</title>
        <authorList>
            <person name="Athira V."/>
            <person name="Arun Jyothi P.V."/>
            <person name="Lalitha K.V."/>
            <person name="Joseph T.C."/>
        </authorList>
    </citation>
    <scope>NUCLEOTIDE SEQUENCE [LARGE SCALE GENOMIC DNA]</scope>
    <source>
        <strain evidence="2 3">Mfbjulcb5</strain>
    </source>
</reference>
<dbReference type="EMBL" id="CP027776">
    <property type="protein sequence ID" value="AVP66331.1"/>
    <property type="molecule type" value="Genomic_DNA"/>
</dbReference>
<name>A0AAU8Z0N1_CLOBO</name>
<dbReference type="Proteomes" id="UP000238070">
    <property type="component" value="Chromosome"/>
</dbReference>
<dbReference type="Pfam" id="PF01966">
    <property type="entry name" value="HD"/>
    <property type="match status" value="1"/>
</dbReference>
<feature type="domain" description="HD" evidence="1">
    <location>
        <begin position="53"/>
        <end position="107"/>
    </location>
</feature>
<dbReference type="SUPFAM" id="SSF109604">
    <property type="entry name" value="HD-domain/PDEase-like"/>
    <property type="match status" value="1"/>
</dbReference>
<dbReference type="RefSeq" id="WP_003495342.1">
    <property type="nucleotide sequence ID" value="NZ_CP027780.1"/>
</dbReference>
<sequence>MKDIFEVKERIINLLKSTGREGIDKVIKYLEETDFFVAPASTKYHGNFEGGLAEHSLNVYILLETKNKQFDLGLATDTIAITALLHDICKVNLYHKCTKNRKNEKTQKWESYEGYGFEDTFPVGHGEKSIIKLQQFIRLTKNEILMIRWHMGTAGENWANMNAMSNSFNMCKGALALHTADMEASYLLEQHIEPGENNNQVKIKGV</sequence>